<dbReference type="Proteomes" id="UP000234667">
    <property type="component" value="Unassembled WGS sequence"/>
</dbReference>
<organism evidence="3 6">
    <name type="scientific">Klebsiella michiganensis</name>
    <dbReference type="NCBI Taxonomy" id="1134687"/>
    <lineage>
        <taxon>Bacteria</taxon>
        <taxon>Pseudomonadati</taxon>
        <taxon>Pseudomonadota</taxon>
        <taxon>Gammaproteobacteria</taxon>
        <taxon>Enterobacterales</taxon>
        <taxon>Enterobacteriaceae</taxon>
        <taxon>Klebsiella/Raoultella group</taxon>
        <taxon>Klebsiella</taxon>
    </lineage>
</organism>
<accession>A0A1Q8Z1H9</accession>
<gene>
    <name evidence="1" type="ORF">CWM85_10560</name>
    <name evidence="2" type="ORF">CWN49_29945</name>
    <name evidence="3" type="ORF">NCTC11694_01256</name>
</gene>
<proteinExistence type="predicted"/>
<name>A0A181Y6W2_9ENTR</name>
<reference evidence="3 6" key="3">
    <citation type="submission" date="2018-06" db="EMBL/GenBank/DDBJ databases">
        <authorList>
            <consortium name="Pathogen Informatics"/>
            <person name="Doyle S."/>
        </authorList>
    </citation>
    <scope>NUCLEOTIDE SEQUENCE [LARGE SCALE GENOMIC DNA]</scope>
    <source>
        <strain evidence="3 6">NCTC11694</strain>
    </source>
</reference>
<evidence type="ECO:0000313" key="3">
    <source>
        <dbReference type="EMBL" id="STR40107.1"/>
    </source>
</evidence>
<accession>A0A181Y6W2</accession>
<evidence type="ECO:0000313" key="2">
    <source>
        <dbReference type="EMBL" id="PLO62647.1"/>
    </source>
</evidence>
<comment type="caution">
    <text evidence="3">The sequence shown here is derived from an EMBL/GenBank/DDBJ whole genome shotgun (WGS) entry which is preliminary data.</text>
</comment>
<reference evidence="4 5" key="2">
    <citation type="submission" date="2018-01" db="EMBL/GenBank/DDBJ databases">
        <title>Genomic study of Klebsiella pneumoniae.</title>
        <authorList>
            <person name="Yang Y."/>
            <person name="Bicalho R."/>
        </authorList>
    </citation>
    <scope>NUCLEOTIDE SEQUENCE [LARGE SCALE GENOMIC DNA]</scope>
    <source>
        <strain evidence="2 5">A10</strain>
        <strain evidence="1 4">A2</strain>
    </source>
</reference>
<dbReference type="Proteomes" id="UP000255050">
    <property type="component" value="Unassembled WGS sequence"/>
</dbReference>
<evidence type="ECO:0000313" key="1">
    <source>
        <dbReference type="EMBL" id="PLM65548.1"/>
    </source>
</evidence>
<dbReference type="EMBL" id="UGJR01000002">
    <property type="protein sequence ID" value="STR40107.1"/>
    <property type="molecule type" value="Genomic_DNA"/>
</dbReference>
<evidence type="ECO:0000313" key="4">
    <source>
        <dbReference type="Proteomes" id="UP000234661"/>
    </source>
</evidence>
<sequence length="63" mass="7167">MMQMFKYPQGEGGRHGRMECVATAARRFFLPFDLPLTPLRSRLVSRSLRPQTQVCSGGNGYVY</sequence>
<evidence type="ECO:0000313" key="6">
    <source>
        <dbReference type="Proteomes" id="UP000255050"/>
    </source>
</evidence>
<reference evidence="4 5" key="1">
    <citation type="submission" date="2017-11" db="EMBL/GenBank/DDBJ databases">
        <authorList>
            <person name="Han C.G."/>
        </authorList>
    </citation>
    <scope>NUCLEOTIDE SEQUENCE [LARGE SCALE GENOMIC DNA]</scope>
    <source>
        <strain evidence="2 5">A10</strain>
        <strain evidence="1 4">A2</strain>
    </source>
</reference>
<dbReference type="AlphaFoldDB" id="A0A181Y6W2"/>
<dbReference type="EMBL" id="PIET01000229">
    <property type="protein sequence ID" value="PLM65548.1"/>
    <property type="molecule type" value="Genomic_DNA"/>
</dbReference>
<protein>
    <submittedName>
        <fullName evidence="3">Uncharacterized protein</fullName>
    </submittedName>
</protein>
<dbReference type="EMBL" id="PIDR01001415">
    <property type="protein sequence ID" value="PLO62647.1"/>
    <property type="molecule type" value="Genomic_DNA"/>
</dbReference>
<evidence type="ECO:0000313" key="5">
    <source>
        <dbReference type="Proteomes" id="UP000234667"/>
    </source>
</evidence>
<dbReference type="Proteomes" id="UP000234661">
    <property type="component" value="Unassembled WGS sequence"/>
</dbReference>